<dbReference type="GO" id="GO:0022900">
    <property type="term" value="P:electron transport chain"/>
    <property type="evidence" value="ECO:0007669"/>
    <property type="project" value="InterPro"/>
</dbReference>
<evidence type="ECO:0000313" key="6">
    <source>
        <dbReference type="Proteomes" id="UP000192408"/>
    </source>
</evidence>
<dbReference type="Proteomes" id="UP000192408">
    <property type="component" value="Unassembled WGS sequence"/>
</dbReference>
<keyword evidence="3" id="KW-0349">Heme</keyword>
<keyword evidence="3" id="KW-0408">Iron</keyword>
<accession>A0A1W1V9S0</accession>
<protein>
    <submittedName>
        <fullName evidence="5">Soluble cytochrome b562</fullName>
    </submittedName>
</protein>
<evidence type="ECO:0000256" key="3">
    <source>
        <dbReference type="PIRSR" id="PIRSR000029-1"/>
    </source>
</evidence>
<sequence>MKLSKNWQALVGSAVLALATVTSFSAAANLKSEMRAMGGSVSAALKTDDSQTFIQSLQQFSAAVEQAKQQPLPYSLHDKAADSSEVADYKQGFQTLLDTAKQAIETAEKGDLPQAKQQAEQLLEIRNGYHKKYK</sequence>
<keyword evidence="3" id="KW-0479">Metal-binding</keyword>
<dbReference type="InterPro" id="IPR009155">
    <property type="entry name" value="Cyt_b562"/>
</dbReference>
<proteinExistence type="inferred from homology"/>
<dbReference type="Pfam" id="PF07361">
    <property type="entry name" value="Cytochrom_B562"/>
    <property type="match status" value="1"/>
</dbReference>
<dbReference type="STRING" id="1122938.SAMN05660772_01444"/>
<dbReference type="SUPFAM" id="SSF47175">
    <property type="entry name" value="Cytochromes"/>
    <property type="match status" value="1"/>
</dbReference>
<name>A0A1W1V9S0_9PAST</name>
<dbReference type="EMBL" id="FWWV01000068">
    <property type="protein sequence ID" value="SMB90023.1"/>
    <property type="molecule type" value="Genomic_DNA"/>
</dbReference>
<gene>
    <name evidence="5" type="ORF">SAMN05660772_01444</name>
</gene>
<evidence type="ECO:0000256" key="4">
    <source>
        <dbReference type="SAM" id="SignalP"/>
    </source>
</evidence>
<keyword evidence="6" id="KW-1185">Reference proteome</keyword>
<dbReference type="RefSeq" id="WP_159460762.1">
    <property type="nucleotide sequence ID" value="NZ_FWWV01000068.1"/>
</dbReference>
<organism evidence="5 6">
    <name type="scientific">Pasteurella testudinis DSM 23072</name>
    <dbReference type="NCBI Taxonomy" id="1122938"/>
    <lineage>
        <taxon>Bacteria</taxon>
        <taxon>Pseudomonadati</taxon>
        <taxon>Pseudomonadota</taxon>
        <taxon>Gammaproteobacteria</taxon>
        <taxon>Pasteurellales</taxon>
        <taxon>Pasteurellaceae</taxon>
        <taxon>Pasteurella</taxon>
    </lineage>
</organism>
<dbReference type="GO" id="GO:0009055">
    <property type="term" value="F:electron transfer activity"/>
    <property type="evidence" value="ECO:0007669"/>
    <property type="project" value="InterPro"/>
</dbReference>
<comment type="cofactor">
    <cofactor evidence="3">
        <name>heme b</name>
        <dbReference type="ChEBI" id="CHEBI:60344"/>
    </cofactor>
    <text evidence="3">Binds 1 heme b (iron(II)-protoporphyrin IX) group per molecule.</text>
</comment>
<dbReference type="GO" id="GO:0020037">
    <property type="term" value="F:heme binding"/>
    <property type="evidence" value="ECO:0007669"/>
    <property type="project" value="InterPro"/>
</dbReference>
<evidence type="ECO:0000313" key="5">
    <source>
        <dbReference type="EMBL" id="SMB90023.1"/>
    </source>
</evidence>
<feature type="chain" id="PRO_5013048750" evidence="4">
    <location>
        <begin position="28"/>
        <end position="134"/>
    </location>
</feature>
<feature type="binding site" description="axial binding residue" evidence="3">
    <location>
        <position position="34"/>
    </location>
    <ligand>
        <name>heme b</name>
        <dbReference type="ChEBI" id="CHEBI:60344"/>
    </ligand>
    <ligandPart>
        <name>Fe</name>
        <dbReference type="ChEBI" id="CHEBI:18248"/>
    </ligandPart>
</feature>
<feature type="binding site" description="axial binding residue" evidence="3">
    <location>
        <position position="130"/>
    </location>
    <ligand>
        <name>heme b</name>
        <dbReference type="ChEBI" id="CHEBI:60344"/>
    </ligand>
    <ligandPart>
        <name>Fe</name>
        <dbReference type="ChEBI" id="CHEBI:18248"/>
    </ligandPart>
</feature>
<dbReference type="GO" id="GO:0042597">
    <property type="term" value="C:periplasmic space"/>
    <property type="evidence" value="ECO:0007669"/>
    <property type="project" value="InterPro"/>
</dbReference>
<dbReference type="Gene3D" id="1.20.120.10">
    <property type="entry name" value="Cytochrome c/b562"/>
    <property type="match status" value="1"/>
</dbReference>
<feature type="signal peptide" evidence="4">
    <location>
        <begin position="1"/>
        <end position="27"/>
    </location>
</feature>
<keyword evidence="2 4" id="KW-0732">Signal</keyword>
<evidence type="ECO:0000256" key="1">
    <source>
        <dbReference type="ARBA" id="ARBA00005523"/>
    </source>
</evidence>
<dbReference type="AlphaFoldDB" id="A0A1W1V9S0"/>
<dbReference type="PIRSF" id="PIRSF000029">
    <property type="entry name" value="Cytochrome_b562"/>
    <property type="match status" value="1"/>
</dbReference>
<evidence type="ECO:0000256" key="2">
    <source>
        <dbReference type="ARBA" id="ARBA00022729"/>
    </source>
</evidence>
<reference evidence="6" key="1">
    <citation type="submission" date="2017-04" db="EMBL/GenBank/DDBJ databases">
        <authorList>
            <person name="Varghese N."/>
            <person name="Submissions S."/>
        </authorList>
    </citation>
    <scope>NUCLEOTIDE SEQUENCE [LARGE SCALE GENOMIC DNA]</scope>
    <source>
        <strain evidence="6">DSM 23072</strain>
    </source>
</reference>
<dbReference type="InterPro" id="IPR010980">
    <property type="entry name" value="Cyt_c/b562"/>
</dbReference>
<dbReference type="GO" id="GO:0005506">
    <property type="term" value="F:iron ion binding"/>
    <property type="evidence" value="ECO:0007669"/>
    <property type="project" value="InterPro"/>
</dbReference>
<comment type="similarity">
    <text evidence="1">Belongs to the cytochrome b562 family.</text>
</comment>